<evidence type="ECO:0000313" key="2">
    <source>
        <dbReference type="Proteomes" id="UP000199572"/>
    </source>
</evidence>
<dbReference type="AlphaFoldDB" id="A0A1H9L8Y2"/>
<proteinExistence type="predicted"/>
<dbReference type="STRING" id="390241.SAMN04488023_10443"/>
<dbReference type="Proteomes" id="UP000199572">
    <property type="component" value="Unassembled WGS sequence"/>
</dbReference>
<organism evidence="1 2">
    <name type="scientific">Pedobacter rhizosphaerae</name>
    <dbReference type="NCBI Taxonomy" id="390241"/>
    <lineage>
        <taxon>Bacteria</taxon>
        <taxon>Pseudomonadati</taxon>
        <taxon>Bacteroidota</taxon>
        <taxon>Sphingobacteriia</taxon>
        <taxon>Sphingobacteriales</taxon>
        <taxon>Sphingobacteriaceae</taxon>
        <taxon>Pedobacter</taxon>
    </lineage>
</organism>
<evidence type="ECO:0008006" key="3">
    <source>
        <dbReference type="Google" id="ProtNLM"/>
    </source>
</evidence>
<name>A0A1H9L8Y2_9SPHI</name>
<sequence length="109" mass="13272">MGIYRRYISLKDPQKTEEQIIKVHGSYGALLFDRRWKDKRLSILERDNKRCVICDFNENLQVHHRQYHYIEMSKKFKVPWDYPDKLLITLCNSCHQRGHSQYKVPIIHI</sequence>
<keyword evidence="2" id="KW-1185">Reference proteome</keyword>
<accession>A0A1H9L8Y2</accession>
<evidence type="ECO:0000313" key="1">
    <source>
        <dbReference type="EMBL" id="SER07758.1"/>
    </source>
</evidence>
<dbReference type="RefSeq" id="WP_217643802.1">
    <property type="nucleotide sequence ID" value="NZ_FOGG01000004.1"/>
</dbReference>
<protein>
    <recommendedName>
        <fullName evidence="3">HNH endonuclease</fullName>
    </recommendedName>
</protein>
<gene>
    <name evidence="1" type="ORF">SAMN04488023_10443</name>
</gene>
<reference evidence="1 2" key="1">
    <citation type="submission" date="2016-10" db="EMBL/GenBank/DDBJ databases">
        <authorList>
            <person name="de Groot N.N."/>
        </authorList>
    </citation>
    <scope>NUCLEOTIDE SEQUENCE [LARGE SCALE GENOMIC DNA]</scope>
    <source>
        <strain evidence="1 2">DSM 18610</strain>
    </source>
</reference>
<dbReference type="EMBL" id="FOGG01000004">
    <property type="protein sequence ID" value="SER07758.1"/>
    <property type="molecule type" value="Genomic_DNA"/>
</dbReference>